<reference evidence="1 2" key="1">
    <citation type="journal article" date="2020" name="ISME J.">
        <title>Comparative genomics reveals insights into cyanobacterial evolution and habitat adaptation.</title>
        <authorList>
            <person name="Chen M.Y."/>
            <person name="Teng W.K."/>
            <person name="Zhao L."/>
            <person name="Hu C.X."/>
            <person name="Zhou Y.K."/>
            <person name="Han B.P."/>
            <person name="Song L.R."/>
            <person name="Shu W.S."/>
        </authorList>
    </citation>
    <scope>NUCLEOTIDE SEQUENCE [LARGE SCALE GENOMIC DNA]</scope>
    <source>
        <strain evidence="1 2">FACHB-1050</strain>
    </source>
</reference>
<keyword evidence="2" id="KW-1185">Reference proteome</keyword>
<proteinExistence type="predicted"/>
<accession>A0ABR8C874</accession>
<dbReference type="EMBL" id="JACJQY010000007">
    <property type="protein sequence ID" value="MBD2316462.1"/>
    <property type="molecule type" value="Genomic_DNA"/>
</dbReference>
<evidence type="ECO:0000313" key="1">
    <source>
        <dbReference type="EMBL" id="MBD2316462.1"/>
    </source>
</evidence>
<comment type="caution">
    <text evidence="1">The sequence shown here is derived from an EMBL/GenBank/DDBJ whole genome shotgun (WGS) entry which is preliminary data.</text>
</comment>
<dbReference type="RefSeq" id="WP_190577297.1">
    <property type="nucleotide sequence ID" value="NZ_CAWPQU010000067.1"/>
</dbReference>
<protein>
    <submittedName>
        <fullName evidence="1">Uncharacterized protein</fullName>
    </submittedName>
</protein>
<gene>
    <name evidence="1" type="ORF">H6G05_06325</name>
</gene>
<dbReference type="Proteomes" id="UP000618445">
    <property type="component" value="Unassembled WGS sequence"/>
</dbReference>
<name>A0ABR8C874_9CYAN</name>
<organism evidence="1 2">
    <name type="scientific">Phormidium tenue FACHB-1050</name>
    <dbReference type="NCBI Taxonomy" id="2692857"/>
    <lineage>
        <taxon>Bacteria</taxon>
        <taxon>Bacillati</taxon>
        <taxon>Cyanobacteriota</taxon>
        <taxon>Cyanophyceae</taxon>
        <taxon>Oscillatoriophycideae</taxon>
        <taxon>Oscillatoriales</taxon>
        <taxon>Oscillatoriaceae</taxon>
        <taxon>Phormidium</taxon>
    </lineage>
</organism>
<evidence type="ECO:0000313" key="2">
    <source>
        <dbReference type="Proteomes" id="UP000618445"/>
    </source>
</evidence>
<sequence>MSETAIATLITTPEEIPPLLEILWEIEQYEAQGHHLIELSEIIGLEDFEEASKKLHKQSLCNQRTIDSLKRANPIAAPMTIRGF</sequence>